<feature type="transmembrane region" description="Helical" evidence="1">
    <location>
        <begin position="33"/>
        <end position="52"/>
    </location>
</feature>
<keyword evidence="1" id="KW-0472">Membrane</keyword>
<keyword evidence="3" id="KW-1185">Reference proteome</keyword>
<name>A0ABN3JNT4_9ACTN</name>
<gene>
    <name evidence="2" type="ORF">GCM10010191_54680</name>
</gene>
<evidence type="ECO:0008006" key="4">
    <source>
        <dbReference type="Google" id="ProtNLM"/>
    </source>
</evidence>
<keyword evidence="1" id="KW-0812">Transmembrane</keyword>
<accession>A0ABN3JNT4</accession>
<evidence type="ECO:0000313" key="3">
    <source>
        <dbReference type="Proteomes" id="UP001501231"/>
    </source>
</evidence>
<sequence>MSPLVTTMVVSGIVLAIIFASDLGRREVTAMRLARPLVVVGAVLVVFVGSVPHEGNDLALQLTGAGLGVILGLVAGAMLPAHAEPSGKVFTIAGWAYALFWVAVTAARILFVYGAEHWFLKAIIEFCVNYRISGPDVFSNAFVFLALTMVLARTGVVMHARIRLRRAAAGQAVPNTSIPN</sequence>
<dbReference type="RefSeq" id="WP_344592664.1">
    <property type="nucleotide sequence ID" value="NZ_BAAARW010000020.1"/>
</dbReference>
<comment type="caution">
    <text evidence="2">The sequence shown here is derived from an EMBL/GenBank/DDBJ whole genome shotgun (WGS) entry which is preliminary data.</text>
</comment>
<protein>
    <recommendedName>
        <fullName evidence="4">Integral membrane protein</fullName>
    </recommendedName>
</protein>
<organism evidence="2 3">
    <name type="scientific">Actinomadura vinacea</name>
    <dbReference type="NCBI Taxonomy" id="115336"/>
    <lineage>
        <taxon>Bacteria</taxon>
        <taxon>Bacillati</taxon>
        <taxon>Actinomycetota</taxon>
        <taxon>Actinomycetes</taxon>
        <taxon>Streptosporangiales</taxon>
        <taxon>Thermomonosporaceae</taxon>
        <taxon>Actinomadura</taxon>
    </lineage>
</organism>
<feature type="transmembrane region" description="Helical" evidence="1">
    <location>
        <begin position="89"/>
        <end position="111"/>
    </location>
</feature>
<keyword evidence="1" id="KW-1133">Transmembrane helix</keyword>
<dbReference type="EMBL" id="BAAARW010000020">
    <property type="protein sequence ID" value="GAA2433542.1"/>
    <property type="molecule type" value="Genomic_DNA"/>
</dbReference>
<evidence type="ECO:0000313" key="2">
    <source>
        <dbReference type="EMBL" id="GAA2433542.1"/>
    </source>
</evidence>
<reference evidence="2 3" key="1">
    <citation type="journal article" date="2019" name="Int. J. Syst. Evol. Microbiol.">
        <title>The Global Catalogue of Microorganisms (GCM) 10K type strain sequencing project: providing services to taxonomists for standard genome sequencing and annotation.</title>
        <authorList>
            <consortium name="The Broad Institute Genomics Platform"/>
            <consortium name="The Broad Institute Genome Sequencing Center for Infectious Disease"/>
            <person name="Wu L."/>
            <person name="Ma J."/>
        </authorList>
    </citation>
    <scope>NUCLEOTIDE SEQUENCE [LARGE SCALE GENOMIC DNA]</scope>
    <source>
        <strain evidence="2 3">JCM 3325</strain>
    </source>
</reference>
<feature type="transmembrane region" description="Helical" evidence="1">
    <location>
        <begin position="6"/>
        <end position="24"/>
    </location>
</feature>
<feature type="transmembrane region" description="Helical" evidence="1">
    <location>
        <begin position="58"/>
        <end position="77"/>
    </location>
</feature>
<feature type="transmembrane region" description="Helical" evidence="1">
    <location>
        <begin position="137"/>
        <end position="156"/>
    </location>
</feature>
<proteinExistence type="predicted"/>
<evidence type="ECO:0000256" key="1">
    <source>
        <dbReference type="SAM" id="Phobius"/>
    </source>
</evidence>
<dbReference type="Proteomes" id="UP001501231">
    <property type="component" value="Unassembled WGS sequence"/>
</dbReference>